<name>A0ABR4PAV6_9HELO</name>
<keyword evidence="2" id="KW-1185">Reference proteome</keyword>
<dbReference type="EMBL" id="JBFCZG010000007">
    <property type="protein sequence ID" value="KAL3420452.1"/>
    <property type="molecule type" value="Genomic_DNA"/>
</dbReference>
<organism evidence="1 2">
    <name type="scientific">Phlyctema vagabunda</name>
    <dbReference type="NCBI Taxonomy" id="108571"/>
    <lineage>
        <taxon>Eukaryota</taxon>
        <taxon>Fungi</taxon>
        <taxon>Dikarya</taxon>
        <taxon>Ascomycota</taxon>
        <taxon>Pezizomycotina</taxon>
        <taxon>Leotiomycetes</taxon>
        <taxon>Helotiales</taxon>
        <taxon>Dermateaceae</taxon>
        <taxon>Phlyctema</taxon>
    </lineage>
</organism>
<sequence length="310" mass="36213">MELKELPMEIRSIIFNECLYREWDATSSKFKTPALLIALRPDEDLYTEALDIFYEINSLKFNCRMVGADLPRECWYLESELCPVQKRTARHMVFYVTAYADVGTTSIPPKESSDLYDRDDIAFNVHDITIQVCDLSSPEMEAAFLRSLYKHSWRFRLLSVLRVKLMEFAIHGATKSWPKPVPKTGLERNPDDWFFQGDREWDTETRPTELRRFREDLELSLPSLDFLLGVKALRLISWRGACWYTFNWTADIIWAVPKGTRFRIHKTTDPWEGGGSLWPLVMGRKKFNGEVMNITDDPDLVGTYLTVRTD</sequence>
<evidence type="ECO:0000313" key="1">
    <source>
        <dbReference type="EMBL" id="KAL3420452.1"/>
    </source>
</evidence>
<protein>
    <submittedName>
        <fullName evidence="1">Uncharacterized protein</fullName>
    </submittedName>
</protein>
<proteinExistence type="predicted"/>
<dbReference type="Proteomes" id="UP001629113">
    <property type="component" value="Unassembled WGS sequence"/>
</dbReference>
<comment type="caution">
    <text evidence="1">The sequence shown here is derived from an EMBL/GenBank/DDBJ whole genome shotgun (WGS) entry which is preliminary data.</text>
</comment>
<accession>A0ABR4PAV6</accession>
<evidence type="ECO:0000313" key="2">
    <source>
        <dbReference type="Proteomes" id="UP001629113"/>
    </source>
</evidence>
<reference evidence="1 2" key="1">
    <citation type="submission" date="2024-06" db="EMBL/GenBank/DDBJ databases">
        <title>Complete genome of Phlyctema vagabunda strain 19-DSS-EL-015.</title>
        <authorList>
            <person name="Fiorenzani C."/>
        </authorList>
    </citation>
    <scope>NUCLEOTIDE SEQUENCE [LARGE SCALE GENOMIC DNA]</scope>
    <source>
        <strain evidence="1 2">19-DSS-EL-015</strain>
    </source>
</reference>
<gene>
    <name evidence="1" type="ORF">PVAG01_08951</name>
</gene>